<dbReference type="Proteomes" id="UP000825935">
    <property type="component" value="Chromosome 17"/>
</dbReference>
<dbReference type="Pfam" id="PF00282">
    <property type="entry name" value="Pyridoxal_deC"/>
    <property type="match status" value="1"/>
</dbReference>
<proteinExistence type="inferred from homology"/>
<comment type="cofactor">
    <cofactor evidence="1 6 7">
        <name>pyridoxal 5'-phosphate</name>
        <dbReference type="ChEBI" id="CHEBI:597326"/>
    </cofactor>
</comment>
<accession>A0A8T2SSD4</accession>
<evidence type="ECO:0000256" key="1">
    <source>
        <dbReference type="ARBA" id="ARBA00001933"/>
    </source>
</evidence>
<evidence type="ECO:0000256" key="3">
    <source>
        <dbReference type="ARBA" id="ARBA00022793"/>
    </source>
</evidence>
<evidence type="ECO:0008006" key="10">
    <source>
        <dbReference type="Google" id="ProtNLM"/>
    </source>
</evidence>
<reference evidence="8" key="1">
    <citation type="submission" date="2021-08" db="EMBL/GenBank/DDBJ databases">
        <title>WGS assembly of Ceratopteris richardii.</title>
        <authorList>
            <person name="Marchant D.B."/>
            <person name="Chen G."/>
            <person name="Jenkins J."/>
            <person name="Shu S."/>
            <person name="Leebens-Mack J."/>
            <person name="Grimwood J."/>
            <person name="Schmutz J."/>
            <person name="Soltis P."/>
            <person name="Soltis D."/>
            <person name="Chen Z.-H."/>
        </authorList>
    </citation>
    <scope>NUCLEOTIDE SEQUENCE</scope>
    <source>
        <strain evidence="8">Whitten #5841</strain>
        <tissue evidence="8">Leaf</tissue>
    </source>
</reference>
<evidence type="ECO:0000256" key="4">
    <source>
        <dbReference type="ARBA" id="ARBA00022898"/>
    </source>
</evidence>
<dbReference type="GO" id="GO:0019752">
    <property type="term" value="P:carboxylic acid metabolic process"/>
    <property type="evidence" value="ECO:0007669"/>
    <property type="project" value="InterPro"/>
</dbReference>
<dbReference type="SUPFAM" id="SSF53383">
    <property type="entry name" value="PLP-dependent transferases"/>
    <property type="match status" value="1"/>
</dbReference>
<dbReference type="InterPro" id="IPR002129">
    <property type="entry name" value="PyrdxlP-dep_de-COase"/>
</dbReference>
<dbReference type="Gene3D" id="3.40.640.10">
    <property type="entry name" value="Type I PLP-dependent aspartate aminotransferase-like (Major domain)"/>
    <property type="match status" value="1"/>
</dbReference>
<sequence length="535" mass="58770">MANFHFSLGAGLGVNSAQKGGQESKNVGINLGSVVKNAVDEVTDVSQNLINIIAGGSVKSSSSDNVSVQVPYPELPALPNTYKTFSLGHGGIPESERKTAIAAATKYHESLKSNVLGSPVNFKLDFQEFSSYMDIPVFNTGDPFTENNSVINSKFMERAVLDYYAELWNAKWPHDENDGESYWGYITPMGASEANIYALWNARDYLSGKLSAAEAGIFKHVAENSNAYNPVLLSSGSKHYSFPKGCAILGLGTVIEIPVDATGAVRIEDLTKAAEFYASQGHPIIICFNYGSTVNGAYDDVARACEALKPILEKYNLFERDLVYENEAGEIKKSIRRAGYWVHVDGAFGSSYMPFIEMAHSRGMIGAKGPTFDFRLPMVSSISSSEQKFTGVPVPTGILMSKVKFQIIADSPPEYIGGRPTLSGTRNGLAPMLLWNSIARNSYDDKIKKALAIQETAEYMEKKLRNLQDIDVKRNPLSLTLRFKCPNNDICKKYSLWADNVNGSFYTNVFAMEHVSKELIDALFEDLSAPDAFKR</sequence>
<evidence type="ECO:0000256" key="6">
    <source>
        <dbReference type="PIRSR" id="PIRSR602129-50"/>
    </source>
</evidence>
<protein>
    <recommendedName>
        <fullName evidence="10">Histidine decarboxylase</fullName>
    </recommendedName>
</protein>
<keyword evidence="9" id="KW-1185">Reference proteome</keyword>
<evidence type="ECO:0000313" key="9">
    <source>
        <dbReference type="Proteomes" id="UP000825935"/>
    </source>
</evidence>
<dbReference type="InterPro" id="IPR051151">
    <property type="entry name" value="Group_II_Decarboxylase"/>
</dbReference>
<keyword evidence="3" id="KW-0210">Decarboxylase</keyword>
<dbReference type="OMA" id="YMDIPVF"/>
<gene>
    <name evidence="8" type="ORF">KP509_17G003300</name>
</gene>
<dbReference type="AlphaFoldDB" id="A0A8T2SSD4"/>
<dbReference type="InterPro" id="IPR015424">
    <property type="entry name" value="PyrdxlP-dep_Trfase"/>
</dbReference>
<organism evidence="8 9">
    <name type="scientific">Ceratopteris richardii</name>
    <name type="common">Triangle waterfern</name>
    <dbReference type="NCBI Taxonomy" id="49495"/>
    <lineage>
        <taxon>Eukaryota</taxon>
        <taxon>Viridiplantae</taxon>
        <taxon>Streptophyta</taxon>
        <taxon>Embryophyta</taxon>
        <taxon>Tracheophyta</taxon>
        <taxon>Polypodiopsida</taxon>
        <taxon>Polypodiidae</taxon>
        <taxon>Polypodiales</taxon>
        <taxon>Pteridineae</taxon>
        <taxon>Pteridaceae</taxon>
        <taxon>Parkerioideae</taxon>
        <taxon>Ceratopteris</taxon>
    </lineage>
</organism>
<dbReference type="OrthoDB" id="1857246at2759"/>
<keyword evidence="4 6" id="KW-0663">Pyridoxal phosphate</keyword>
<keyword evidence="5 7" id="KW-0456">Lyase</keyword>
<feature type="modified residue" description="N6-(pyridoxal phosphate)lysine" evidence="6">
    <location>
        <position position="388"/>
    </location>
</feature>
<dbReference type="InterPro" id="IPR015421">
    <property type="entry name" value="PyrdxlP-dep_Trfase_major"/>
</dbReference>
<evidence type="ECO:0000313" key="8">
    <source>
        <dbReference type="EMBL" id="KAH7372421.1"/>
    </source>
</evidence>
<dbReference type="PANTHER" id="PTHR46101:SF18">
    <property type="entry name" value="HISTIDINE DECARBOXYLASE"/>
    <property type="match status" value="1"/>
</dbReference>
<dbReference type="PANTHER" id="PTHR46101">
    <property type="match status" value="1"/>
</dbReference>
<evidence type="ECO:0000256" key="2">
    <source>
        <dbReference type="ARBA" id="ARBA00009533"/>
    </source>
</evidence>
<evidence type="ECO:0000256" key="7">
    <source>
        <dbReference type="RuleBase" id="RU000382"/>
    </source>
</evidence>
<dbReference type="EMBL" id="CM035422">
    <property type="protein sequence ID" value="KAH7372421.1"/>
    <property type="molecule type" value="Genomic_DNA"/>
</dbReference>
<dbReference type="GO" id="GO:0030170">
    <property type="term" value="F:pyridoxal phosphate binding"/>
    <property type="evidence" value="ECO:0007669"/>
    <property type="project" value="InterPro"/>
</dbReference>
<comment type="similarity">
    <text evidence="2 7">Belongs to the group II decarboxylase family.</text>
</comment>
<name>A0A8T2SSD4_CERRI</name>
<dbReference type="GO" id="GO:0016831">
    <property type="term" value="F:carboxy-lyase activity"/>
    <property type="evidence" value="ECO:0007669"/>
    <property type="project" value="UniProtKB-KW"/>
</dbReference>
<evidence type="ECO:0000256" key="5">
    <source>
        <dbReference type="ARBA" id="ARBA00023239"/>
    </source>
</evidence>
<comment type="caution">
    <text evidence="8">The sequence shown here is derived from an EMBL/GenBank/DDBJ whole genome shotgun (WGS) entry which is preliminary data.</text>
</comment>